<evidence type="ECO:0000313" key="3">
    <source>
        <dbReference type="Proteomes" id="UP000460715"/>
    </source>
</evidence>
<dbReference type="Proteomes" id="UP000460715">
    <property type="component" value="Unassembled WGS sequence"/>
</dbReference>
<dbReference type="OrthoDB" id="1253990at2"/>
<comment type="caution">
    <text evidence="2">The sequence shown here is derived from an EMBL/GenBank/DDBJ whole genome shotgun (WGS) entry which is preliminary data.</text>
</comment>
<protein>
    <submittedName>
        <fullName evidence="2">CinA family protein</fullName>
    </submittedName>
</protein>
<accession>A0A845B8Q6</accession>
<dbReference type="EMBL" id="SNVJ01000003">
    <property type="protein sequence ID" value="MXP62620.1"/>
    <property type="molecule type" value="Genomic_DNA"/>
</dbReference>
<evidence type="ECO:0000313" key="2">
    <source>
        <dbReference type="EMBL" id="MXP62620.1"/>
    </source>
</evidence>
<feature type="domain" description="CinA C-terminal" evidence="1">
    <location>
        <begin position="8"/>
        <end position="157"/>
    </location>
</feature>
<sequence>MEDLLPKAERLAALLKARGETIAVSESSSGGLVAAALLAVPGASAYFRGGAVVYTPQARAALLGIGAPQMQGLRSASEPYARLLADTLRERLGTTWGLAETGAAGPGGNRYGDAAGHTCLAVSGPVTLAQTMETGIADRAANMRTFAHAALNLLAEALDAAPAPA</sequence>
<dbReference type="Pfam" id="PF02464">
    <property type="entry name" value="CinA"/>
    <property type="match status" value="1"/>
</dbReference>
<reference evidence="2 3" key="1">
    <citation type="submission" date="2019-03" db="EMBL/GenBank/DDBJ databases">
        <title>Roseomonas sp. a novel Roseomonas species isolated from Sea whip Gorgonian.</title>
        <authorList>
            <person name="Li F."/>
            <person name="Pan X."/>
            <person name="Huang S."/>
            <person name="Li Z."/>
            <person name="Meng B."/>
        </authorList>
    </citation>
    <scope>NUCLEOTIDE SEQUENCE [LARGE SCALE GENOMIC DNA]</scope>
    <source>
        <strain evidence="2 3">M0104</strain>
    </source>
</reference>
<dbReference type="Gene3D" id="3.90.950.20">
    <property type="entry name" value="CinA-like"/>
    <property type="match status" value="1"/>
</dbReference>
<dbReference type="NCBIfam" id="TIGR00199">
    <property type="entry name" value="PncC_domain"/>
    <property type="match status" value="1"/>
</dbReference>
<dbReference type="InterPro" id="IPR036653">
    <property type="entry name" value="CinA-like_C"/>
</dbReference>
<dbReference type="AlphaFoldDB" id="A0A845B8Q6"/>
<name>A0A845B8Q6_9PROT</name>
<dbReference type="InterPro" id="IPR008136">
    <property type="entry name" value="CinA_C"/>
</dbReference>
<dbReference type="RefSeq" id="WP_160935745.1">
    <property type="nucleotide sequence ID" value="NZ_SNVJ01000003.1"/>
</dbReference>
<proteinExistence type="predicted"/>
<organism evidence="2 3">
    <name type="scientific">Teichococcus coralli</name>
    <dbReference type="NCBI Taxonomy" id="2545983"/>
    <lineage>
        <taxon>Bacteria</taxon>
        <taxon>Pseudomonadati</taxon>
        <taxon>Pseudomonadota</taxon>
        <taxon>Alphaproteobacteria</taxon>
        <taxon>Acetobacterales</taxon>
        <taxon>Roseomonadaceae</taxon>
        <taxon>Roseomonas</taxon>
    </lineage>
</organism>
<gene>
    <name evidence="2" type="ORF">E0493_04540</name>
</gene>
<evidence type="ECO:0000259" key="1">
    <source>
        <dbReference type="Pfam" id="PF02464"/>
    </source>
</evidence>
<keyword evidence="3" id="KW-1185">Reference proteome</keyword>
<dbReference type="SUPFAM" id="SSF142433">
    <property type="entry name" value="CinA-like"/>
    <property type="match status" value="1"/>
</dbReference>